<name>A0A286RC85_9BACT</name>
<gene>
    <name evidence="1" type="ORF">THTE_0968</name>
</gene>
<dbReference type="EMBL" id="CP018477">
    <property type="protein sequence ID" value="ASV73570.1"/>
    <property type="molecule type" value="Genomic_DNA"/>
</dbReference>
<protein>
    <submittedName>
        <fullName evidence="1">Uncharacterized protein</fullName>
    </submittedName>
</protein>
<dbReference type="AlphaFoldDB" id="A0A286RC85"/>
<sequence length="55" mass="6352">MGKEYDQEAVATFVVDPRGLEPRWIGQFHAPTETVLRVLEDHGIVFRTIVERADR</sequence>
<dbReference type="Proteomes" id="UP000215086">
    <property type="component" value="Chromosome"/>
</dbReference>
<proteinExistence type="predicted"/>
<evidence type="ECO:0000313" key="2">
    <source>
        <dbReference type="Proteomes" id="UP000215086"/>
    </source>
</evidence>
<dbReference type="KEGG" id="ttf:THTE_0968"/>
<accession>A0A286RC85</accession>
<keyword evidence="2" id="KW-1185">Reference proteome</keyword>
<evidence type="ECO:0000313" key="1">
    <source>
        <dbReference type="EMBL" id="ASV73570.1"/>
    </source>
</evidence>
<organism evidence="1 2">
    <name type="scientific">Thermogutta terrifontis</name>
    <dbReference type="NCBI Taxonomy" id="1331910"/>
    <lineage>
        <taxon>Bacteria</taxon>
        <taxon>Pseudomonadati</taxon>
        <taxon>Planctomycetota</taxon>
        <taxon>Planctomycetia</taxon>
        <taxon>Pirellulales</taxon>
        <taxon>Thermoguttaceae</taxon>
        <taxon>Thermogutta</taxon>
    </lineage>
</organism>
<reference evidence="1 2" key="1">
    <citation type="journal article" name="Front. Microbiol.">
        <title>Sugar Metabolism of the First Thermophilic Planctomycete Thermogutta terrifontis: Comparative Genomic and Transcriptomic Approaches.</title>
        <authorList>
            <person name="Elcheninov A.G."/>
            <person name="Menzel P."/>
            <person name="Gudbergsdottir S.R."/>
            <person name="Slesarev A.I."/>
            <person name="Kadnikov V.V."/>
            <person name="Krogh A."/>
            <person name="Bonch-Osmolovskaya E.A."/>
            <person name="Peng X."/>
            <person name="Kublanov I.V."/>
        </authorList>
    </citation>
    <scope>NUCLEOTIDE SEQUENCE [LARGE SCALE GENOMIC DNA]</scope>
    <source>
        <strain evidence="1 2">R1</strain>
    </source>
</reference>